<organism evidence="3 4">
    <name type="scientific">Butyrivibrio proteoclasticus (strain ATCC 51982 / DSM 14932 / B316)</name>
    <name type="common">Clostridium proteoclasticum</name>
    <dbReference type="NCBI Taxonomy" id="515622"/>
    <lineage>
        <taxon>Bacteria</taxon>
        <taxon>Bacillati</taxon>
        <taxon>Bacillota</taxon>
        <taxon>Clostridia</taxon>
        <taxon>Lachnospirales</taxon>
        <taxon>Lachnospiraceae</taxon>
        <taxon>Butyrivibrio</taxon>
    </lineage>
</organism>
<keyword evidence="2" id="KW-0732">Signal</keyword>
<dbReference type="PROSITE" id="PS51257">
    <property type="entry name" value="PROKAR_LIPOPROTEIN"/>
    <property type="match status" value="1"/>
</dbReference>
<proteinExistence type="predicted"/>
<evidence type="ECO:0000256" key="2">
    <source>
        <dbReference type="SAM" id="SignalP"/>
    </source>
</evidence>
<feature type="region of interest" description="Disordered" evidence="1">
    <location>
        <begin position="30"/>
        <end position="153"/>
    </location>
</feature>
<evidence type="ECO:0000256" key="1">
    <source>
        <dbReference type="SAM" id="MobiDB-lite"/>
    </source>
</evidence>
<feature type="signal peptide" evidence="2">
    <location>
        <begin position="1"/>
        <end position="25"/>
    </location>
</feature>
<feature type="compositionally biased region" description="Low complexity" evidence="1">
    <location>
        <begin position="76"/>
        <end position="106"/>
    </location>
</feature>
<reference evidence="3 4" key="1">
    <citation type="journal article" date="2010" name="PLoS ONE">
        <title>The glycobiome of the rumen bacterium Butyrivibrio proteoclasticus B316(T) highlights adaptation to a polysaccharide-rich environment.</title>
        <authorList>
            <person name="Kelly W.J."/>
            <person name="Leahy S.C."/>
            <person name="Altermann E."/>
            <person name="Yeoman C.J."/>
            <person name="Dunne J.C."/>
            <person name="Kong Z."/>
            <person name="Pacheco D.M."/>
            <person name="Li D."/>
            <person name="Noel S.J."/>
            <person name="Moon C.D."/>
            <person name="Cookson A.L."/>
            <person name="Attwood G.T."/>
        </authorList>
    </citation>
    <scope>NUCLEOTIDE SEQUENCE [LARGE SCALE GENOMIC DNA]</scope>
    <source>
        <strain evidence="4">ATCC 51982 / DSM 14932 / B316</strain>
    </source>
</reference>
<dbReference type="KEGG" id="bpb:bpr_III228"/>
<evidence type="ECO:0000313" key="3">
    <source>
        <dbReference type="EMBL" id="ADL35914.1"/>
    </source>
</evidence>
<evidence type="ECO:0008006" key="5">
    <source>
        <dbReference type="Google" id="ProtNLM"/>
    </source>
</evidence>
<dbReference type="RefSeq" id="WP_013282564.1">
    <property type="nucleotide sequence ID" value="NC_014388.1"/>
</dbReference>
<dbReference type="EMBL" id="CP001811">
    <property type="protein sequence ID" value="ADL35914.1"/>
    <property type="molecule type" value="Genomic_DNA"/>
</dbReference>
<dbReference type="Proteomes" id="UP000001299">
    <property type="component" value="Chromosome 2"/>
</dbReference>
<dbReference type="eggNOG" id="ENOG5030FR6">
    <property type="taxonomic scope" value="Bacteria"/>
</dbReference>
<keyword evidence="4" id="KW-1185">Reference proteome</keyword>
<protein>
    <recommendedName>
        <fullName evidence="5">Lipoprotein</fullName>
    </recommendedName>
</protein>
<name>E0S3D2_BUTPB</name>
<feature type="compositionally biased region" description="Polar residues" evidence="1">
    <location>
        <begin position="34"/>
        <end position="64"/>
    </location>
</feature>
<accession>E0S3D2</accession>
<feature type="chain" id="PRO_5003140033" description="Lipoprotein" evidence="2">
    <location>
        <begin position="26"/>
        <end position="153"/>
    </location>
</feature>
<sequence length="153" mass="15535">MKKLKKQVVIGTTAGLAGLFLTACGAYGPPTYVPSDTTEGGATMSISTSEGSFNNSNVQNSSAEASPDLAGSSNNSVSDADATTDNASASSASSVSEQDSSSESVSFTKIEGTSDQDAKKAISSSSLISGDFEYINPKDMPVPTVYGPPVTDR</sequence>
<dbReference type="AlphaFoldDB" id="E0S3D2"/>
<dbReference type="HOGENOM" id="CLU_1709834_0_0_9"/>
<gene>
    <name evidence="3" type="ordered locus">bpr_III228</name>
</gene>
<evidence type="ECO:0000313" key="4">
    <source>
        <dbReference type="Proteomes" id="UP000001299"/>
    </source>
</evidence>
<dbReference type="STRING" id="515622.bpr_III228"/>